<reference evidence="2 3" key="1">
    <citation type="submission" date="2019-09" db="EMBL/GenBank/DDBJ databases">
        <title>YIM 48816 draft genome.</title>
        <authorList>
            <person name="Jiang L."/>
        </authorList>
    </citation>
    <scope>NUCLEOTIDE SEQUENCE [LARGE SCALE GENOMIC DNA]</scope>
    <source>
        <strain evidence="2 3">YIM 48816</strain>
    </source>
</reference>
<protein>
    <submittedName>
        <fullName evidence="2">Helix-turn-helix transcriptional regulator</fullName>
    </submittedName>
</protein>
<comment type="caution">
    <text evidence="2">The sequence shown here is derived from an EMBL/GenBank/DDBJ whole genome shotgun (WGS) entry which is preliminary data.</text>
</comment>
<gene>
    <name evidence="2" type="ORF">F6X53_16570</name>
</gene>
<accession>A0A6L3SVP9</accession>
<dbReference type="Proteomes" id="UP000474159">
    <property type="component" value="Unassembled WGS sequence"/>
</dbReference>
<dbReference type="InterPro" id="IPR010982">
    <property type="entry name" value="Lambda_DNA-bd_dom_sf"/>
</dbReference>
<dbReference type="Pfam" id="PF01381">
    <property type="entry name" value="HTH_3"/>
    <property type="match status" value="1"/>
</dbReference>
<evidence type="ECO:0000259" key="1">
    <source>
        <dbReference type="PROSITE" id="PS50943"/>
    </source>
</evidence>
<dbReference type="SUPFAM" id="SSF47413">
    <property type="entry name" value="lambda repressor-like DNA-binding domains"/>
    <property type="match status" value="1"/>
</dbReference>
<dbReference type="PROSITE" id="PS50943">
    <property type="entry name" value="HTH_CROC1"/>
    <property type="match status" value="1"/>
</dbReference>
<organism evidence="2 3">
    <name type="scientific">Methylobacterium soli</name>
    <dbReference type="NCBI Taxonomy" id="553447"/>
    <lineage>
        <taxon>Bacteria</taxon>
        <taxon>Pseudomonadati</taxon>
        <taxon>Pseudomonadota</taxon>
        <taxon>Alphaproteobacteria</taxon>
        <taxon>Hyphomicrobiales</taxon>
        <taxon>Methylobacteriaceae</taxon>
        <taxon>Methylobacterium</taxon>
    </lineage>
</organism>
<keyword evidence="3" id="KW-1185">Reference proteome</keyword>
<dbReference type="AlphaFoldDB" id="A0A6L3SVP9"/>
<evidence type="ECO:0000313" key="3">
    <source>
        <dbReference type="Proteomes" id="UP000474159"/>
    </source>
</evidence>
<dbReference type="GO" id="GO:0003677">
    <property type="term" value="F:DNA binding"/>
    <property type="evidence" value="ECO:0007669"/>
    <property type="project" value="InterPro"/>
</dbReference>
<sequence length="58" mass="6382">MKRLREAQGLSQREMCALVGAGIYTFISQIETGRGRIPPEKLRVWAEALGLPAATSPR</sequence>
<dbReference type="EMBL" id="VZZK01000017">
    <property type="protein sequence ID" value="KAB1077836.1"/>
    <property type="molecule type" value="Genomic_DNA"/>
</dbReference>
<dbReference type="InterPro" id="IPR001387">
    <property type="entry name" value="Cro/C1-type_HTH"/>
</dbReference>
<dbReference type="OrthoDB" id="5462911at2"/>
<evidence type="ECO:0000313" key="2">
    <source>
        <dbReference type="EMBL" id="KAB1077836.1"/>
    </source>
</evidence>
<proteinExistence type="predicted"/>
<feature type="domain" description="HTH cro/C1-type" evidence="1">
    <location>
        <begin position="1"/>
        <end position="56"/>
    </location>
</feature>
<dbReference type="SMART" id="SM00530">
    <property type="entry name" value="HTH_XRE"/>
    <property type="match status" value="1"/>
</dbReference>
<dbReference type="Gene3D" id="1.10.260.40">
    <property type="entry name" value="lambda repressor-like DNA-binding domains"/>
    <property type="match status" value="1"/>
</dbReference>
<name>A0A6L3SVP9_9HYPH</name>
<dbReference type="CDD" id="cd00093">
    <property type="entry name" value="HTH_XRE"/>
    <property type="match status" value="1"/>
</dbReference>